<proteinExistence type="inferred from homology"/>
<dbReference type="Pfam" id="PF03601">
    <property type="entry name" value="Cons_hypoth698"/>
    <property type="match status" value="1"/>
</dbReference>
<dbReference type="EMBL" id="JBHSAP010000009">
    <property type="protein sequence ID" value="MFC4077033.1"/>
    <property type="molecule type" value="Genomic_DNA"/>
</dbReference>
<feature type="transmembrane region" description="Helical" evidence="7">
    <location>
        <begin position="44"/>
        <end position="65"/>
    </location>
</feature>
<dbReference type="PANTHER" id="PTHR30106">
    <property type="entry name" value="INNER MEMBRANE PROTEIN YEIH-RELATED"/>
    <property type="match status" value="1"/>
</dbReference>
<comment type="subcellular location">
    <subcellularLocation>
        <location evidence="1">Cell membrane</location>
        <topology evidence="1">Multi-pass membrane protein</topology>
    </subcellularLocation>
</comment>
<organism evidence="8 9">
    <name type="scientific">Salinithrix halophila</name>
    <dbReference type="NCBI Taxonomy" id="1485204"/>
    <lineage>
        <taxon>Bacteria</taxon>
        <taxon>Bacillati</taxon>
        <taxon>Bacillota</taxon>
        <taxon>Bacilli</taxon>
        <taxon>Bacillales</taxon>
        <taxon>Thermoactinomycetaceae</taxon>
        <taxon>Salinithrix</taxon>
    </lineage>
</organism>
<name>A0ABV8JJ57_9BACL</name>
<feature type="transmembrane region" description="Helical" evidence="7">
    <location>
        <begin position="193"/>
        <end position="214"/>
    </location>
</feature>
<dbReference type="PANTHER" id="PTHR30106:SF2">
    <property type="entry name" value="UPF0324 INNER MEMBRANE PROTEIN YEIH"/>
    <property type="match status" value="1"/>
</dbReference>
<evidence type="ECO:0000313" key="8">
    <source>
        <dbReference type="EMBL" id="MFC4077033.1"/>
    </source>
</evidence>
<feature type="transmembrane region" description="Helical" evidence="7">
    <location>
        <begin position="20"/>
        <end position="38"/>
    </location>
</feature>
<accession>A0ABV8JJ57</accession>
<feature type="transmembrane region" description="Helical" evidence="7">
    <location>
        <begin position="226"/>
        <end position="245"/>
    </location>
</feature>
<keyword evidence="6 7" id="KW-0472">Membrane</keyword>
<gene>
    <name evidence="8" type="ORF">ACFOUO_09420</name>
</gene>
<sequence>MKAPSVRISRGEKPNSSLTIGLLLTFSLAGTAFLLAELPGVQVVGPLITAIFLAALWTHAMGCPAQAKAGIQFSSKILLRTAIILYGFRLDMIQVLTMGPGLLLGDIAVVFLGVTTVWVFARWLKAEPTLAFLLGAGTGICGAAAIAAVSPIIQAKDDDTATGVGMIALTGTLFTLAYTALRPFLPFSSEQYAIWAGLSLHELAHVAAAASPAGSGGMAVSLLTKMGRVLLLIPFCLFLLLWNKLRQGRREGSFRVEFPWFLVGFLATSLLGSLYPLPEPFSQGVIHLGTFLLTVAMAGLGFTIHLHSLRKKGLRALGALLAGSLLLSLTAAWLATL</sequence>
<protein>
    <submittedName>
        <fullName evidence="8">YeiH family protein</fullName>
    </submittedName>
</protein>
<evidence type="ECO:0000256" key="1">
    <source>
        <dbReference type="ARBA" id="ARBA00004651"/>
    </source>
</evidence>
<evidence type="ECO:0000256" key="6">
    <source>
        <dbReference type="ARBA" id="ARBA00023136"/>
    </source>
</evidence>
<feature type="transmembrane region" description="Helical" evidence="7">
    <location>
        <begin position="77"/>
        <end position="96"/>
    </location>
</feature>
<comment type="caution">
    <text evidence="8">The sequence shown here is derived from an EMBL/GenBank/DDBJ whole genome shotgun (WGS) entry which is preliminary data.</text>
</comment>
<keyword evidence="5 7" id="KW-1133">Transmembrane helix</keyword>
<evidence type="ECO:0000256" key="3">
    <source>
        <dbReference type="ARBA" id="ARBA00022475"/>
    </source>
</evidence>
<dbReference type="Proteomes" id="UP001595843">
    <property type="component" value="Unassembled WGS sequence"/>
</dbReference>
<comment type="similarity">
    <text evidence="2">Belongs to the UPF0324 family.</text>
</comment>
<evidence type="ECO:0000256" key="7">
    <source>
        <dbReference type="SAM" id="Phobius"/>
    </source>
</evidence>
<dbReference type="RefSeq" id="WP_380704501.1">
    <property type="nucleotide sequence ID" value="NZ_JBHSAP010000009.1"/>
</dbReference>
<dbReference type="InterPro" id="IPR018383">
    <property type="entry name" value="UPF0324_pro"/>
</dbReference>
<feature type="transmembrane region" description="Helical" evidence="7">
    <location>
        <begin position="102"/>
        <end position="124"/>
    </location>
</feature>
<feature type="transmembrane region" description="Helical" evidence="7">
    <location>
        <begin position="316"/>
        <end position="335"/>
    </location>
</feature>
<feature type="transmembrane region" description="Helical" evidence="7">
    <location>
        <begin position="131"/>
        <end position="154"/>
    </location>
</feature>
<evidence type="ECO:0000256" key="2">
    <source>
        <dbReference type="ARBA" id="ARBA00007977"/>
    </source>
</evidence>
<evidence type="ECO:0000256" key="5">
    <source>
        <dbReference type="ARBA" id="ARBA00022989"/>
    </source>
</evidence>
<evidence type="ECO:0000313" key="9">
    <source>
        <dbReference type="Proteomes" id="UP001595843"/>
    </source>
</evidence>
<feature type="transmembrane region" description="Helical" evidence="7">
    <location>
        <begin position="257"/>
        <end position="278"/>
    </location>
</feature>
<keyword evidence="9" id="KW-1185">Reference proteome</keyword>
<feature type="transmembrane region" description="Helical" evidence="7">
    <location>
        <begin position="284"/>
        <end position="304"/>
    </location>
</feature>
<evidence type="ECO:0000256" key="4">
    <source>
        <dbReference type="ARBA" id="ARBA00022692"/>
    </source>
</evidence>
<feature type="transmembrane region" description="Helical" evidence="7">
    <location>
        <begin position="160"/>
        <end position="181"/>
    </location>
</feature>
<keyword evidence="4 7" id="KW-0812">Transmembrane</keyword>
<keyword evidence="3" id="KW-1003">Cell membrane</keyword>
<reference evidence="9" key="1">
    <citation type="journal article" date="2019" name="Int. J. Syst. Evol. Microbiol.">
        <title>The Global Catalogue of Microorganisms (GCM) 10K type strain sequencing project: providing services to taxonomists for standard genome sequencing and annotation.</title>
        <authorList>
            <consortium name="The Broad Institute Genomics Platform"/>
            <consortium name="The Broad Institute Genome Sequencing Center for Infectious Disease"/>
            <person name="Wu L."/>
            <person name="Ma J."/>
        </authorList>
    </citation>
    <scope>NUCLEOTIDE SEQUENCE [LARGE SCALE GENOMIC DNA]</scope>
    <source>
        <strain evidence="9">IBRC-M 10813</strain>
    </source>
</reference>